<organism evidence="2 3">
    <name type="scientific">Galerina marginata (strain CBS 339.88)</name>
    <dbReference type="NCBI Taxonomy" id="685588"/>
    <lineage>
        <taxon>Eukaryota</taxon>
        <taxon>Fungi</taxon>
        <taxon>Dikarya</taxon>
        <taxon>Basidiomycota</taxon>
        <taxon>Agaricomycotina</taxon>
        <taxon>Agaricomycetes</taxon>
        <taxon>Agaricomycetidae</taxon>
        <taxon>Agaricales</taxon>
        <taxon>Agaricineae</taxon>
        <taxon>Strophariaceae</taxon>
        <taxon>Galerina</taxon>
    </lineage>
</organism>
<evidence type="ECO:0000313" key="3">
    <source>
        <dbReference type="Proteomes" id="UP000027222"/>
    </source>
</evidence>
<dbReference type="Proteomes" id="UP000027222">
    <property type="component" value="Unassembled WGS sequence"/>
</dbReference>
<protein>
    <submittedName>
        <fullName evidence="2">Uncharacterized protein</fullName>
    </submittedName>
</protein>
<keyword evidence="1" id="KW-0812">Transmembrane</keyword>
<sequence>MQCTWQNLARLAFRDVARPRLLINPSFRHQQFRKNLGAWSSIHPFSRRLFTTAQTATSAQHVPPPPHKLEPGTLDPFNLESAASTAPLTPAALGRAASRAVRLLMQQGNLADAYLIVNSVRYAGLVHTSSSLPGIDSMERFREVALAFTNDVSPRLPSHTLLHGLIRQRMLDKASTLAGQMMASGMRVRCKTLDAIFLGLAQMSGAESNGTQAPPLTASVSEGIDILHLRPSMSSDTGTKFALRLLSLARQSRQRRSHNMFKTLMTLCIINGEIIIASLLFGFLLRDWQARELKKLDTPSTHETPLPVRNRMKEICTLVDQALATDQQDEYSQLEFKSSLQALANLAHLLDQRLIPFNNITPLLCSLYSCPRTLDQVWIPDKDGTPRQVEAYPYFHDVLVRLIHSLPTRNPVHDSDLPSYYGHMLPPLDRASYNTLLHYSLRHRHSAPLAEKVLHHMTKLLHEPIEPNSATMNIVERSGNLLRNSKITKLALSGLQGSNLSSVNSTGKHSKKLPSLINVARSGDNYALSTRISQLISTGQPQVVVRAIPSLLPGLTPLNPGKLSNLSPSTVAQLQEQHRQEGLQHAVSLGPVVLTSILNALQKTGRTGLAEKVWLWAKEAEALSWKPDNDGVVKPWCLPVIAYTVMIKVYASEAKKGRSSLQQAASTSGKPSDQKSVVVAGWGRLKDGRKMRHDRAKFRKTRSQLGREMGLQMYRSLWPAADTVAKNISELQSQGRDVRVARRQLEIPRPDPRFFKAVLDIVGRQPCMTPRRMKRSKAHYSRLVRNTKSKYIWRGVLPRVVPDPALLEVAKDMAAEGVPVPLLYQRLLVGRWEKAGEAPSHRVALRDRRPFAVAISIRRCKYHKGFDGARRGLSVDEK</sequence>
<dbReference type="HOGENOM" id="CLU_017726_0_0_1"/>
<dbReference type="OrthoDB" id="2554293at2759"/>
<keyword evidence="3" id="KW-1185">Reference proteome</keyword>
<dbReference type="EMBL" id="KL142383">
    <property type="protein sequence ID" value="KDR74508.1"/>
    <property type="molecule type" value="Genomic_DNA"/>
</dbReference>
<keyword evidence="1" id="KW-0472">Membrane</keyword>
<dbReference type="AlphaFoldDB" id="A0A067T696"/>
<keyword evidence="1" id="KW-1133">Transmembrane helix</keyword>
<dbReference type="STRING" id="685588.A0A067T696"/>
<proteinExistence type="predicted"/>
<reference evidence="3" key="1">
    <citation type="journal article" date="2014" name="Proc. Natl. Acad. Sci. U.S.A.">
        <title>Extensive sampling of basidiomycete genomes demonstrates inadequacy of the white-rot/brown-rot paradigm for wood decay fungi.</title>
        <authorList>
            <person name="Riley R."/>
            <person name="Salamov A.A."/>
            <person name="Brown D.W."/>
            <person name="Nagy L.G."/>
            <person name="Floudas D."/>
            <person name="Held B.W."/>
            <person name="Levasseur A."/>
            <person name="Lombard V."/>
            <person name="Morin E."/>
            <person name="Otillar R."/>
            <person name="Lindquist E.A."/>
            <person name="Sun H."/>
            <person name="LaButti K.M."/>
            <person name="Schmutz J."/>
            <person name="Jabbour D."/>
            <person name="Luo H."/>
            <person name="Baker S.E."/>
            <person name="Pisabarro A.G."/>
            <person name="Walton J.D."/>
            <person name="Blanchette R.A."/>
            <person name="Henrissat B."/>
            <person name="Martin F."/>
            <person name="Cullen D."/>
            <person name="Hibbett D.S."/>
            <person name="Grigoriev I.V."/>
        </authorList>
    </citation>
    <scope>NUCLEOTIDE SEQUENCE [LARGE SCALE GENOMIC DNA]</scope>
    <source>
        <strain evidence="3">CBS 339.88</strain>
    </source>
</reference>
<evidence type="ECO:0000256" key="1">
    <source>
        <dbReference type="SAM" id="Phobius"/>
    </source>
</evidence>
<name>A0A067T696_GALM3</name>
<feature type="transmembrane region" description="Helical" evidence="1">
    <location>
        <begin position="263"/>
        <end position="285"/>
    </location>
</feature>
<accession>A0A067T696</accession>
<evidence type="ECO:0000313" key="2">
    <source>
        <dbReference type="EMBL" id="KDR74508.1"/>
    </source>
</evidence>
<gene>
    <name evidence="2" type="ORF">GALMADRAFT_250501</name>
</gene>